<dbReference type="PANTHER" id="PTHR47234">
    <property type="match status" value="1"/>
</dbReference>
<dbReference type="AlphaFoldDB" id="Q5GUH3"/>
<dbReference type="InterPro" id="IPR036942">
    <property type="entry name" value="Beta-barrel_TonB_sf"/>
</dbReference>
<evidence type="ECO:0000256" key="4">
    <source>
        <dbReference type="ARBA" id="ARBA00022692"/>
    </source>
</evidence>
<dbReference type="EMBL" id="AE013598">
    <property type="protein sequence ID" value="AAW77650.1"/>
    <property type="molecule type" value="Genomic_DNA"/>
</dbReference>
<evidence type="ECO:0000256" key="6">
    <source>
        <dbReference type="ARBA" id="ARBA00023136"/>
    </source>
</evidence>
<evidence type="ECO:0000256" key="9">
    <source>
        <dbReference type="RuleBase" id="RU003357"/>
    </source>
</evidence>
<proteinExistence type="inferred from homology"/>
<gene>
    <name evidence="12" type="primary">FepA</name>
    <name evidence="12" type="ordered locus">XOO4396</name>
</gene>
<dbReference type="InterPro" id="IPR000531">
    <property type="entry name" value="Beta-barrel_TonB"/>
</dbReference>
<evidence type="ECO:0000313" key="13">
    <source>
        <dbReference type="Proteomes" id="UP000006735"/>
    </source>
</evidence>
<name>Q5GUH3_XANOR</name>
<feature type="domain" description="TonB-dependent receptor plug" evidence="11">
    <location>
        <begin position="88"/>
        <end position="206"/>
    </location>
</feature>
<accession>Q5GUH3</accession>
<dbReference type="HOGENOM" id="CLU_010745_2_0_6"/>
<dbReference type="Pfam" id="PF07715">
    <property type="entry name" value="Plug"/>
    <property type="match status" value="1"/>
</dbReference>
<evidence type="ECO:0000313" key="12">
    <source>
        <dbReference type="EMBL" id="AAW77650.1"/>
    </source>
</evidence>
<keyword evidence="12" id="KW-0675">Receptor</keyword>
<dbReference type="InterPro" id="IPR039426">
    <property type="entry name" value="TonB-dep_rcpt-like"/>
</dbReference>
<dbReference type="Pfam" id="PF00593">
    <property type="entry name" value="TonB_dep_Rec_b-barrel"/>
    <property type="match status" value="1"/>
</dbReference>
<keyword evidence="2 8" id="KW-0813">Transport</keyword>
<dbReference type="Gene3D" id="2.170.130.10">
    <property type="entry name" value="TonB-dependent receptor, plug domain"/>
    <property type="match status" value="1"/>
</dbReference>
<sequence>MALPGRPYCVKSAHLQRFVGGYRCGTCSRRVFCKSRRLGERNPMKRHLLVNAVCAALALPSLAIAQSQDDVTQLDKVTVTGSLIPRSQIETATSVFSITAQDIQRRGFKDVYDVLRSQPMATGSVQDGQFTGGFTPGAQSLSLLGLDPGFTLVLIDGRPMADYPLLYNGQSNFVDLASVPVGMVERIDVAPGNQSSIYGSSAIAGVVNIILKKRMDGMQMNYRMGTYDGGGGNNQRFQLTGGNAIGGANIVWGLQLNNQDPIYGFQRRNFDSTNDNPDPTLRYGSQVALHSIPGPPDSYIDPGADNCAALGALFNHSVTLDNRSKRGNYCGSRSALGYSSILNKERSASGYANLSYAFNDNAELYATLLLNRTKVEVNGGSRSWLTSADTGGLFYNQNTQQLETYKRIFAPEETGNLDFNNDRQTADSYNIALGMKGGLGGSNWTYDAYYARSEYRIESRQQWPLADRIEDFFRQQFLGPQLSEQYGYPIYSPNDANFYRALTPAQYRSFNDEIHTKSRTWTQNLNLQLTNTELFTLPAGAVGVAGVLQAGNQYWNNPTDPRVIAGDFYQLTGTQGSGKRDNWAVALEMHVPILSTLTANLSGRYDDYKNQGGGSDSRLTYKVGLEFRPVDALLLRGNYATAFKAPDMAYTFAGDSGFYESVNDYYRCAIEEPNKPIADCSYSDTTIAGRRGGNPELKSITAKSWGYGLVWSPSAHLSASADYYHINITNEVSDINYDQLLQIESACRLGNLDIASPTCVDALSRIDRTGPDATVPNRLNSIRVNPINISTEQVSGVLAKASYDWSTASWGTFLVDAQYNLTLKHESQQFPKDPVIDLLSNPFYSQEFHSIANASLTWKKNAWTTTLFGQRYGRTPNSAAQRSDAGYATKDAGKVAAWTTFNATLDYAISDDISLTATVNNLANTRPPRDRTDTYYPYYNIFNYTGYGRAYMLELNWRFGAH</sequence>
<dbReference type="InterPro" id="IPR012910">
    <property type="entry name" value="Plug_dom"/>
</dbReference>
<comment type="similarity">
    <text evidence="8 9">Belongs to the TonB-dependent receptor family.</text>
</comment>
<dbReference type="GO" id="GO:0009279">
    <property type="term" value="C:cell outer membrane"/>
    <property type="evidence" value="ECO:0007669"/>
    <property type="project" value="UniProtKB-SubCell"/>
</dbReference>
<evidence type="ECO:0000259" key="11">
    <source>
        <dbReference type="Pfam" id="PF07715"/>
    </source>
</evidence>
<keyword evidence="3 8" id="KW-1134">Transmembrane beta strand</keyword>
<dbReference type="Proteomes" id="UP000006735">
    <property type="component" value="Chromosome"/>
</dbReference>
<evidence type="ECO:0000256" key="8">
    <source>
        <dbReference type="PROSITE-ProRule" id="PRU01360"/>
    </source>
</evidence>
<evidence type="ECO:0000259" key="10">
    <source>
        <dbReference type="Pfam" id="PF00593"/>
    </source>
</evidence>
<evidence type="ECO:0000256" key="5">
    <source>
        <dbReference type="ARBA" id="ARBA00023077"/>
    </source>
</evidence>
<keyword evidence="4 8" id="KW-0812">Transmembrane</keyword>
<dbReference type="KEGG" id="xoo:XOO4396"/>
<keyword evidence="7 8" id="KW-0998">Cell outer membrane</keyword>
<keyword evidence="13" id="KW-1185">Reference proteome</keyword>
<keyword evidence="5 9" id="KW-0798">TonB box</keyword>
<dbReference type="PROSITE" id="PS52016">
    <property type="entry name" value="TONB_DEPENDENT_REC_3"/>
    <property type="match status" value="1"/>
</dbReference>
<protein>
    <submittedName>
        <fullName evidence="12">Outer membrane receptor for ferrienterochelin and colicins</fullName>
    </submittedName>
</protein>
<reference evidence="12 13" key="1">
    <citation type="journal article" date="2005" name="Nucleic Acids Res.">
        <title>The genome sequence of Xanthomonas oryzae pathovar oryzae KACC10331, the bacterial blight pathogen of rice.</title>
        <authorList>
            <person name="Lee B.M."/>
            <person name="Park Y.J."/>
            <person name="Park D.S."/>
            <person name="Kang H.W."/>
            <person name="Kim J.G."/>
            <person name="Song E.S."/>
            <person name="Park I.C."/>
            <person name="Yoon U.H."/>
            <person name="Hahn J.H."/>
            <person name="Koo B.S."/>
            <person name="Lee G.B."/>
            <person name="Kim H."/>
            <person name="Park H.S."/>
            <person name="Yoon K.O."/>
            <person name="Kim J.H."/>
            <person name="Jung C.H."/>
            <person name="Koh N.H."/>
            <person name="Seo J.S."/>
            <person name="Go S.J."/>
        </authorList>
    </citation>
    <scope>NUCLEOTIDE SEQUENCE [LARGE SCALE GENOMIC DNA]</scope>
    <source>
        <strain evidence="13">KACC10331 / KXO85</strain>
    </source>
</reference>
<feature type="domain" description="TonB-dependent receptor-like beta-barrel" evidence="10">
    <location>
        <begin position="417"/>
        <end position="922"/>
    </location>
</feature>
<evidence type="ECO:0000256" key="7">
    <source>
        <dbReference type="ARBA" id="ARBA00023237"/>
    </source>
</evidence>
<dbReference type="SUPFAM" id="SSF56935">
    <property type="entry name" value="Porins"/>
    <property type="match status" value="1"/>
</dbReference>
<evidence type="ECO:0000256" key="1">
    <source>
        <dbReference type="ARBA" id="ARBA00004571"/>
    </source>
</evidence>
<organism evidence="12 13">
    <name type="scientific">Xanthomonas oryzae pv. oryzae (strain KACC10331 / KXO85)</name>
    <dbReference type="NCBI Taxonomy" id="291331"/>
    <lineage>
        <taxon>Bacteria</taxon>
        <taxon>Pseudomonadati</taxon>
        <taxon>Pseudomonadota</taxon>
        <taxon>Gammaproteobacteria</taxon>
        <taxon>Lysobacterales</taxon>
        <taxon>Lysobacteraceae</taxon>
        <taxon>Xanthomonas</taxon>
    </lineage>
</organism>
<dbReference type="STRING" id="291331.XOO4396"/>
<dbReference type="Gene3D" id="2.40.170.20">
    <property type="entry name" value="TonB-dependent receptor, beta-barrel domain"/>
    <property type="match status" value="1"/>
</dbReference>
<keyword evidence="6 8" id="KW-0472">Membrane</keyword>
<evidence type="ECO:0000256" key="2">
    <source>
        <dbReference type="ARBA" id="ARBA00022448"/>
    </source>
</evidence>
<evidence type="ECO:0000256" key="3">
    <source>
        <dbReference type="ARBA" id="ARBA00022452"/>
    </source>
</evidence>
<dbReference type="InterPro" id="IPR037066">
    <property type="entry name" value="Plug_dom_sf"/>
</dbReference>
<comment type="subcellular location">
    <subcellularLocation>
        <location evidence="1 8">Cell outer membrane</location>
        <topology evidence="1 8">Multi-pass membrane protein</topology>
    </subcellularLocation>
</comment>
<dbReference type="PANTHER" id="PTHR47234:SF1">
    <property type="entry name" value="TONB-DEPENDENT RECEPTOR"/>
    <property type="match status" value="1"/>
</dbReference>